<dbReference type="InterPro" id="IPR004045">
    <property type="entry name" value="Glutathione_S-Trfase_N"/>
</dbReference>
<dbReference type="SUPFAM" id="SSF47616">
    <property type="entry name" value="GST C-terminal domain-like"/>
    <property type="match status" value="1"/>
</dbReference>
<dbReference type="InterPro" id="IPR036249">
    <property type="entry name" value="Thioredoxin-like_sf"/>
</dbReference>
<sequence length="202" mass="21769">MSLKLRHAPTSPYVRKAMVLAQETGLAPRIELVPTDVWSADTDIQTDNPLGKVPALATPDGTLCDSPLICEYLDGLHDGRRFVPEAGPARWRALRLEALGDGVLDAAVGTVIETLRRPADKVWDGNVQRQAGKIRAALDGLEREAAGFGALEDVGEITVACALGYLDFRLPELAWREGRPALAAWYETVAKRPSMTATAPGT</sequence>
<dbReference type="PANTHER" id="PTHR43968">
    <property type="match status" value="1"/>
</dbReference>
<dbReference type="InterPro" id="IPR036282">
    <property type="entry name" value="Glutathione-S-Trfase_C_sf"/>
</dbReference>
<dbReference type="AlphaFoldDB" id="A0A1Y6B4Q6"/>
<dbReference type="Pfam" id="PF13417">
    <property type="entry name" value="GST_N_3"/>
    <property type="match status" value="1"/>
</dbReference>
<gene>
    <name evidence="2" type="ORF">SAMN05428998_101447</name>
</gene>
<dbReference type="GO" id="GO:0005737">
    <property type="term" value="C:cytoplasm"/>
    <property type="evidence" value="ECO:0007669"/>
    <property type="project" value="TreeGrafter"/>
</dbReference>
<accession>A0A1Y6B4Q6</accession>
<keyword evidence="3" id="KW-1185">Reference proteome</keyword>
<dbReference type="RefSeq" id="WP_235017013.1">
    <property type="nucleotide sequence ID" value="NZ_FWZX01000001.1"/>
</dbReference>
<dbReference type="Gene3D" id="1.20.1050.10">
    <property type="match status" value="1"/>
</dbReference>
<evidence type="ECO:0000313" key="3">
    <source>
        <dbReference type="Proteomes" id="UP000192917"/>
    </source>
</evidence>
<dbReference type="STRING" id="560819.SAMN05428998_101447"/>
<dbReference type="Pfam" id="PF13410">
    <property type="entry name" value="GST_C_2"/>
    <property type="match status" value="1"/>
</dbReference>
<protein>
    <submittedName>
        <fullName evidence="2">Glutathione S-transferase</fullName>
    </submittedName>
</protein>
<dbReference type="CDD" id="cd03205">
    <property type="entry name" value="GST_C_6"/>
    <property type="match status" value="1"/>
</dbReference>
<evidence type="ECO:0000313" key="2">
    <source>
        <dbReference type="EMBL" id="SME91856.1"/>
    </source>
</evidence>
<dbReference type="SUPFAM" id="SSF52833">
    <property type="entry name" value="Thioredoxin-like"/>
    <property type="match status" value="1"/>
</dbReference>
<dbReference type="Gene3D" id="3.40.30.10">
    <property type="entry name" value="Glutaredoxin"/>
    <property type="match status" value="1"/>
</dbReference>
<reference evidence="2 3" key="1">
    <citation type="submission" date="2017-04" db="EMBL/GenBank/DDBJ databases">
        <authorList>
            <person name="Afonso C.L."/>
            <person name="Miller P.J."/>
            <person name="Scott M.A."/>
            <person name="Spackman E."/>
            <person name="Goraichik I."/>
            <person name="Dimitrov K.M."/>
            <person name="Suarez D.L."/>
            <person name="Swayne D.E."/>
        </authorList>
    </citation>
    <scope>NUCLEOTIDE SEQUENCE [LARGE SCALE GENOMIC DNA]</scope>
    <source>
        <strain evidence="2 3">USBA 355</strain>
    </source>
</reference>
<dbReference type="InterPro" id="IPR050983">
    <property type="entry name" value="GST_Omega/HSP26"/>
</dbReference>
<proteinExistence type="predicted"/>
<dbReference type="Proteomes" id="UP000192917">
    <property type="component" value="Unassembled WGS sequence"/>
</dbReference>
<dbReference type="EMBL" id="FWZX01000001">
    <property type="protein sequence ID" value="SME91856.1"/>
    <property type="molecule type" value="Genomic_DNA"/>
</dbReference>
<feature type="domain" description="GST N-terminal" evidence="1">
    <location>
        <begin position="1"/>
        <end position="81"/>
    </location>
</feature>
<name>A0A1Y6B4Q6_9PROT</name>
<organism evidence="2 3">
    <name type="scientific">Tistlia consotensis USBA 355</name>
    <dbReference type="NCBI Taxonomy" id="560819"/>
    <lineage>
        <taxon>Bacteria</taxon>
        <taxon>Pseudomonadati</taxon>
        <taxon>Pseudomonadota</taxon>
        <taxon>Alphaproteobacteria</taxon>
        <taxon>Rhodospirillales</taxon>
        <taxon>Rhodovibrionaceae</taxon>
        <taxon>Tistlia</taxon>
    </lineage>
</organism>
<keyword evidence="2" id="KW-0808">Transferase</keyword>
<evidence type="ECO:0000259" key="1">
    <source>
        <dbReference type="PROSITE" id="PS50404"/>
    </source>
</evidence>
<dbReference type="GO" id="GO:0016740">
    <property type="term" value="F:transferase activity"/>
    <property type="evidence" value="ECO:0007669"/>
    <property type="project" value="UniProtKB-KW"/>
</dbReference>
<dbReference type="PANTHER" id="PTHR43968:SF6">
    <property type="entry name" value="GLUTATHIONE S-TRANSFERASE OMEGA"/>
    <property type="match status" value="1"/>
</dbReference>
<dbReference type="PROSITE" id="PS50404">
    <property type="entry name" value="GST_NTER"/>
    <property type="match status" value="1"/>
</dbReference>
<dbReference type="CDD" id="cd03049">
    <property type="entry name" value="GST_N_3"/>
    <property type="match status" value="1"/>
</dbReference>